<dbReference type="Proteomes" id="UP000317977">
    <property type="component" value="Unassembled WGS sequence"/>
</dbReference>
<evidence type="ECO:0000259" key="3">
    <source>
        <dbReference type="PROSITE" id="PS51371"/>
    </source>
</evidence>
<evidence type="ECO:0000313" key="5">
    <source>
        <dbReference type="Proteomes" id="UP000317977"/>
    </source>
</evidence>
<reference evidence="4 5" key="1">
    <citation type="submission" date="2019-02" db="EMBL/GenBank/DDBJ databases">
        <title>Deep-cultivation of Planctomycetes and their phenomic and genomic characterization uncovers novel biology.</title>
        <authorList>
            <person name="Wiegand S."/>
            <person name="Jogler M."/>
            <person name="Boedeker C."/>
            <person name="Pinto D."/>
            <person name="Vollmers J."/>
            <person name="Rivas-Marin E."/>
            <person name="Kohn T."/>
            <person name="Peeters S.H."/>
            <person name="Heuer A."/>
            <person name="Rast P."/>
            <person name="Oberbeckmann S."/>
            <person name="Bunk B."/>
            <person name="Jeske O."/>
            <person name="Meyerdierks A."/>
            <person name="Storesund J.E."/>
            <person name="Kallscheuer N."/>
            <person name="Luecker S."/>
            <person name="Lage O.M."/>
            <person name="Pohl T."/>
            <person name="Merkel B.J."/>
            <person name="Hornburger P."/>
            <person name="Mueller R.-W."/>
            <person name="Bruemmer F."/>
            <person name="Labrenz M."/>
            <person name="Spormann A.M."/>
            <person name="Op Den Camp H."/>
            <person name="Overmann J."/>
            <person name="Amann R."/>
            <person name="Jetten M.S.M."/>
            <person name="Mascher T."/>
            <person name="Medema M.H."/>
            <person name="Devos D.P."/>
            <person name="Kaster A.-K."/>
            <person name="Ovreas L."/>
            <person name="Rohde M."/>
            <person name="Galperin M.Y."/>
            <person name="Jogler C."/>
        </authorList>
    </citation>
    <scope>NUCLEOTIDE SEQUENCE [LARGE SCALE GENOMIC DNA]</scope>
    <source>
        <strain evidence="4 5">Poly59</strain>
    </source>
</reference>
<feature type="domain" description="CBS" evidence="3">
    <location>
        <begin position="11"/>
        <end position="67"/>
    </location>
</feature>
<dbReference type="Pfam" id="PF00571">
    <property type="entry name" value="CBS"/>
    <property type="match status" value="4"/>
</dbReference>
<dbReference type="InterPro" id="IPR051257">
    <property type="entry name" value="Diverse_CBS-Domain"/>
</dbReference>
<evidence type="ECO:0000313" key="4">
    <source>
        <dbReference type="EMBL" id="TWU49784.1"/>
    </source>
</evidence>
<keyword evidence="5" id="KW-1185">Reference proteome</keyword>
<dbReference type="SMART" id="SM00116">
    <property type="entry name" value="CBS"/>
    <property type="match status" value="4"/>
</dbReference>
<proteinExistence type="predicted"/>
<feature type="domain" description="CBS" evidence="3">
    <location>
        <begin position="231"/>
        <end position="287"/>
    </location>
</feature>
<dbReference type="PANTHER" id="PTHR43080:SF2">
    <property type="entry name" value="CBS DOMAIN-CONTAINING PROTEIN"/>
    <property type="match status" value="1"/>
</dbReference>
<evidence type="ECO:0000256" key="1">
    <source>
        <dbReference type="ARBA" id="ARBA00023122"/>
    </source>
</evidence>
<dbReference type="EMBL" id="SJPX01000004">
    <property type="protein sequence ID" value="TWU49784.1"/>
    <property type="molecule type" value="Genomic_DNA"/>
</dbReference>
<dbReference type="AlphaFoldDB" id="A0A5C6EN45"/>
<feature type="domain" description="CBS" evidence="3">
    <location>
        <begin position="149"/>
        <end position="206"/>
    </location>
</feature>
<dbReference type="RefSeq" id="WP_186776418.1">
    <property type="nucleotide sequence ID" value="NZ_SJPX01000004.1"/>
</dbReference>
<name>A0A5C6EN45_9BACT</name>
<dbReference type="InterPro" id="IPR046342">
    <property type="entry name" value="CBS_dom_sf"/>
</dbReference>
<dbReference type="PANTHER" id="PTHR43080">
    <property type="entry name" value="CBS DOMAIN-CONTAINING PROTEIN CBSX3, MITOCHONDRIAL"/>
    <property type="match status" value="1"/>
</dbReference>
<protein>
    <submittedName>
        <fullName evidence="4">Putative voltage-gated ClC-type chloride channel ClcB</fullName>
    </submittedName>
</protein>
<sequence length="310" mass="33980">MSVLLSASEIMRRSLVTLMPNDDVYASVARLLKDGISGSPVVDHQNNYLGVFSEKCSITALTEAVEAAREVGLHVVKVREFMTCELVTLSADTCVFEAIDHLLSRRISGAPVLDNDGRYAGVFSEKTAMRVLASALHDQLPGTNVGSYMNTDRNRIIDEEDMLLDVAHKFQQTPYRRLPVLHGNKLAGQVSRRDVLRAEYRLAMEVTSQGRTSQNPKVLAASQPKQIGDFMDTDALTAGPGADLLGIAQMFLNSPYRRLPIVENGKLIGQVSRRDLLGAAAKIMKPIKPRLRAETLYLSQVSSGTPPMLS</sequence>
<dbReference type="SUPFAM" id="SSF54631">
    <property type="entry name" value="CBS-domain pair"/>
    <property type="match status" value="3"/>
</dbReference>
<dbReference type="PROSITE" id="PS51371">
    <property type="entry name" value="CBS"/>
    <property type="match status" value="4"/>
</dbReference>
<gene>
    <name evidence="4" type="ORF">Poly59_44090</name>
</gene>
<accession>A0A5C6EN45</accession>
<dbReference type="InterPro" id="IPR000644">
    <property type="entry name" value="CBS_dom"/>
</dbReference>
<keyword evidence="1 2" id="KW-0129">CBS domain</keyword>
<evidence type="ECO:0000256" key="2">
    <source>
        <dbReference type="PROSITE-ProRule" id="PRU00703"/>
    </source>
</evidence>
<feature type="domain" description="CBS" evidence="3">
    <location>
        <begin position="82"/>
        <end position="139"/>
    </location>
</feature>
<dbReference type="Gene3D" id="3.10.580.10">
    <property type="entry name" value="CBS-domain"/>
    <property type="match status" value="3"/>
</dbReference>
<organism evidence="4 5">
    <name type="scientific">Rubripirellula reticaptiva</name>
    <dbReference type="NCBI Taxonomy" id="2528013"/>
    <lineage>
        <taxon>Bacteria</taxon>
        <taxon>Pseudomonadati</taxon>
        <taxon>Planctomycetota</taxon>
        <taxon>Planctomycetia</taxon>
        <taxon>Pirellulales</taxon>
        <taxon>Pirellulaceae</taxon>
        <taxon>Rubripirellula</taxon>
    </lineage>
</organism>
<dbReference type="CDD" id="cd02205">
    <property type="entry name" value="CBS_pair_SF"/>
    <property type="match status" value="1"/>
</dbReference>
<comment type="caution">
    <text evidence="4">The sequence shown here is derived from an EMBL/GenBank/DDBJ whole genome shotgun (WGS) entry which is preliminary data.</text>
</comment>